<dbReference type="AlphaFoldDB" id="T1AR81"/>
<dbReference type="InterPro" id="IPR003753">
    <property type="entry name" value="Exonuc_VII_L"/>
</dbReference>
<dbReference type="PANTHER" id="PTHR30008">
    <property type="entry name" value="EXODEOXYRIBONUCLEASE 7 LARGE SUBUNIT"/>
    <property type="match status" value="1"/>
</dbReference>
<keyword evidence="2" id="KW-0378">Hydrolase</keyword>
<name>T1AR81_9ZZZZ</name>
<dbReference type="EC" id="3.1.11.6" evidence="2"/>
<dbReference type="EMBL" id="AUZX01011442">
    <property type="protein sequence ID" value="EQD43229.1"/>
    <property type="molecule type" value="Genomic_DNA"/>
</dbReference>
<reference evidence="2" key="1">
    <citation type="submission" date="2013-08" db="EMBL/GenBank/DDBJ databases">
        <authorList>
            <person name="Mendez C."/>
            <person name="Richter M."/>
            <person name="Ferrer M."/>
            <person name="Sanchez J."/>
        </authorList>
    </citation>
    <scope>NUCLEOTIDE SEQUENCE</scope>
</reference>
<keyword evidence="2" id="KW-0269">Exonuclease</keyword>
<reference evidence="2" key="2">
    <citation type="journal article" date="2014" name="ISME J.">
        <title>Microbial stratification in low pH oxic and suboxic macroscopic growths along an acid mine drainage.</title>
        <authorList>
            <person name="Mendez-Garcia C."/>
            <person name="Mesa V."/>
            <person name="Sprenger R.R."/>
            <person name="Richter M."/>
            <person name="Diez M.S."/>
            <person name="Solano J."/>
            <person name="Bargiela R."/>
            <person name="Golyshina O.V."/>
            <person name="Manteca A."/>
            <person name="Ramos J.L."/>
            <person name="Gallego J.R."/>
            <person name="Llorente I."/>
            <person name="Martins Dos Santos V.A."/>
            <person name="Jensen O.N."/>
            <person name="Pelaez A.I."/>
            <person name="Sanchez J."/>
            <person name="Ferrer M."/>
        </authorList>
    </citation>
    <scope>NUCLEOTIDE SEQUENCE</scope>
</reference>
<feature type="non-terminal residue" evidence="2">
    <location>
        <position position="1"/>
    </location>
</feature>
<comment type="caution">
    <text evidence="2">The sequence shown here is derived from an EMBL/GenBank/DDBJ whole genome shotgun (WGS) entry which is preliminary data.</text>
</comment>
<keyword evidence="2" id="KW-0540">Nuclease</keyword>
<accession>T1AR81</accession>
<proteinExistence type="predicted"/>
<gene>
    <name evidence="2" type="ORF">B1A_15594</name>
</gene>
<protein>
    <submittedName>
        <fullName evidence="2">Exonuclease VII, large subunit</fullName>
        <ecNumber evidence="2">3.1.11.6</ecNumber>
    </submittedName>
</protein>
<evidence type="ECO:0000313" key="2">
    <source>
        <dbReference type="EMBL" id="EQD43229.1"/>
    </source>
</evidence>
<dbReference type="GO" id="GO:0009318">
    <property type="term" value="C:exodeoxyribonuclease VII complex"/>
    <property type="evidence" value="ECO:0007669"/>
    <property type="project" value="InterPro"/>
</dbReference>
<feature type="domain" description="Exonuclease VII large subunit C-terminal" evidence="1">
    <location>
        <begin position="2"/>
        <end position="85"/>
    </location>
</feature>
<evidence type="ECO:0000259" key="1">
    <source>
        <dbReference type="Pfam" id="PF02601"/>
    </source>
</evidence>
<sequence>RIAFQRQTLTALDQRWRLCCQRWFEQQRRHLERQTRTLEHLNPRAILARGYALVQDNAGHVIDDATRLKPGDQVQLTLAHGTRHATILPEPNDPC</sequence>
<dbReference type="PANTHER" id="PTHR30008:SF0">
    <property type="entry name" value="EXODEOXYRIBONUCLEASE 7 LARGE SUBUNIT"/>
    <property type="match status" value="1"/>
</dbReference>
<dbReference type="Pfam" id="PF02601">
    <property type="entry name" value="Exonuc_VII_L"/>
    <property type="match status" value="1"/>
</dbReference>
<dbReference type="GO" id="GO:0006308">
    <property type="term" value="P:DNA catabolic process"/>
    <property type="evidence" value="ECO:0007669"/>
    <property type="project" value="InterPro"/>
</dbReference>
<dbReference type="InterPro" id="IPR020579">
    <property type="entry name" value="Exonuc_VII_lsu_C"/>
</dbReference>
<dbReference type="GO" id="GO:0008855">
    <property type="term" value="F:exodeoxyribonuclease VII activity"/>
    <property type="evidence" value="ECO:0007669"/>
    <property type="project" value="UniProtKB-EC"/>
</dbReference>
<organism evidence="2">
    <name type="scientific">mine drainage metagenome</name>
    <dbReference type="NCBI Taxonomy" id="410659"/>
    <lineage>
        <taxon>unclassified sequences</taxon>
        <taxon>metagenomes</taxon>
        <taxon>ecological metagenomes</taxon>
    </lineage>
</organism>